<comment type="catalytic activity">
    <reaction evidence="9">
        <text>2 reduced [nitric oxide reductase rubredoxin domain] + NAD(+) + H(+) = 2 oxidized [nitric oxide reductase rubredoxin domain] + NADH</text>
        <dbReference type="Rhea" id="RHEA:42960"/>
        <dbReference type="Rhea" id="RHEA-COMP:10304"/>
        <dbReference type="Rhea" id="RHEA-COMP:10305"/>
        <dbReference type="ChEBI" id="CHEBI:15378"/>
        <dbReference type="ChEBI" id="CHEBI:29033"/>
        <dbReference type="ChEBI" id="CHEBI:29034"/>
        <dbReference type="ChEBI" id="CHEBI:57540"/>
        <dbReference type="ChEBI" id="CHEBI:57945"/>
    </reaction>
</comment>
<keyword evidence="7 9" id="KW-0560">Oxidoreductase</keyword>
<evidence type="ECO:0000256" key="8">
    <source>
        <dbReference type="ARBA" id="ARBA00023027"/>
    </source>
</evidence>
<dbReference type="GO" id="GO:0005737">
    <property type="term" value="C:cytoplasm"/>
    <property type="evidence" value="ECO:0007669"/>
    <property type="project" value="UniProtKB-SubCell"/>
</dbReference>
<evidence type="ECO:0000256" key="1">
    <source>
        <dbReference type="ARBA" id="ARBA00001974"/>
    </source>
</evidence>
<sequence>MSRGIIIIGSGFAARQLVKNIRKQDAHVPLTLIAADSMDEYNKPDLSHVISQSQRADDLTRQLAGEFAEQFNLRLFPHTWVADIDADAHVVKSQDKQWQYDKLVLATGATAFVPPITGRELMLTLNSQQEYRACETQLRDAQRVLIVGGGLIGSELAMDFCRAGKTVTLMDNAASLLASLMPPEVSSRLQHHLTDMGVHLLLKSQLQKLEKTEAGIRATLVSQHSIEVDAVIAATGLRPETALARRRYARKPLWRARRAGVAVNRGVCVDSYLQTSHPDIYAIGDCAEINGQVLPFLQPIQLSAMYLAKNLLGGSAPLKLPAMLVKVKTPELPLHLAGETQRHDLSWQITAESDGMIAKGMSGEGQLRAFVVSEDRMKEAFALLKTLSV</sequence>
<organism evidence="12 13">
    <name type="scientific">Salmonella enterica subsp. enterica serovar Wandsworth str. A4-580</name>
    <dbReference type="NCBI Taxonomy" id="913086"/>
    <lineage>
        <taxon>Bacteria</taxon>
        <taxon>Pseudomonadati</taxon>
        <taxon>Pseudomonadota</taxon>
        <taxon>Gammaproteobacteria</taxon>
        <taxon>Enterobacterales</taxon>
        <taxon>Enterobacteriaceae</taxon>
        <taxon>Salmonella</taxon>
    </lineage>
</organism>
<dbReference type="PATRIC" id="fig|913086.3.peg.3342"/>
<keyword evidence="6 9" id="KW-0274">FAD</keyword>
<dbReference type="UniPathway" id="UPA00638"/>
<dbReference type="Pfam" id="PF07992">
    <property type="entry name" value="Pyr_redox_2"/>
    <property type="match status" value="1"/>
</dbReference>
<accession>G5SFT5</accession>
<dbReference type="EMBL" id="AFCX01001430">
    <property type="protein sequence ID" value="EHD00547.1"/>
    <property type="molecule type" value="Genomic_DNA"/>
</dbReference>
<comment type="subcellular location">
    <subcellularLocation>
        <location evidence="2 9">Cytoplasm</location>
    </subcellularLocation>
</comment>
<dbReference type="PANTHER" id="PTHR43429">
    <property type="entry name" value="PYRIDINE NUCLEOTIDE-DISULFIDE OXIDOREDUCTASE DOMAIN-CONTAINING"/>
    <property type="match status" value="1"/>
</dbReference>
<dbReference type="Pfam" id="PF18113">
    <property type="entry name" value="Rbx_binding"/>
    <property type="match status" value="1"/>
</dbReference>
<name>G5SFT5_SALET</name>
<dbReference type="HAMAP" id="MF_01313">
    <property type="entry name" value="NorW"/>
    <property type="match status" value="1"/>
</dbReference>
<dbReference type="InterPro" id="IPR023961">
    <property type="entry name" value="NO_rdtase_NorW"/>
</dbReference>
<evidence type="ECO:0000256" key="2">
    <source>
        <dbReference type="ARBA" id="ARBA00004496"/>
    </source>
</evidence>
<evidence type="ECO:0000256" key="4">
    <source>
        <dbReference type="ARBA" id="ARBA00022490"/>
    </source>
</evidence>
<proteinExistence type="inferred from homology"/>
<evidence type="ECO:0000256" key="5">
    <source>
        <dbReference type="ARBA" id="ARBA00022630"/>
    </source>
</evidence>
<keyword evidence="4 9" id="KW-0963">Cytoplasm</keyword>
<reference evidence="12 13" key="1">
    <citation type="journal article" date="2011" name="BMC Genomics">
        <title>Genome sequencing reveals diversification of virulence factor content and possible host adaptation in distinct subpopulations of Salmonella enterica.</title>
        <authorList>
            <person name="den Bakker H.C."/>
            <person name="Moreno Switt A.I."/>
            <person name="Govoni G."/>
            <person name="Cummings C.A."/>
            <person name="Ranieri M.L."/>
            <person name="Degoricija L."/>
            <person name="Hoelzer K."/>
            <person name="Rodriguez-Rivera L.D."/>
            <person name="Brown S."/>
            <person name="Bolchacova E."/>
            <person name="Furtado M.R."/>
            <person name="Wiedmann M."/>
        </authorList>
    </citation>
    <scope>NUCLEOTIDE SEQUENCE [LARGE SCALE GENOMIC DNA]</scope>
    <source>
        <strain evidence="12 13">A4-580</strain>
    </source>
</reference>
<comment type="caution">
    <text evidence="12">The sequence shown here is derived from an EMBL/GenBank/DDBJ whole genome shotgun (WGS) entry which is preliminary data.</text>
</comment>
<evidence type="ECO:0000256" key="6">
    <source>
        <dbReference type="ARBA" id="ARBA00022827"/>
    </source>
</evidence>
<dbReference type="InterPro" id="IPR050260">
    <property type="entry name" value="FAD-bd_OxRdtase"/>
</dbReference>
<dbReference type="InterPro" id="IPR023753">
    <property type="entry name" value="FAD/NAD-binding_dom"/>
</dbReference>
<dbReference type="GO" id="GO:0016731">
    <property type="term" value="F:oxidoreductase activity, acting on iron-sulfur proteins as donors, NAD or NADP as acceptor"/>
    <property type="evidence" value="ECO:0007669"/>
    <property type="project" value="UniProtKB-UniRule"/>
</dbReference>
<dbReference type="Gene3D" id="3.30.390.120">
    <property type="match status" value="1"/>
</dbReference>
<feature type="domain" description="Rubredoxin binding" evidence="11">
    <location>
        <begin position="318"/>
        <end position="387"/>
    </location>
</feature>
<dbReference type="Proteomes" id="UP000003536">
    <property type="component" value="Unassembled WGS sequence"/>
</dbReference>
<dbReference type="InterPro" id="IPR036188">
    <property type="entry name" value="FAD/NAD-bd_sf"/>
</dbReference>
<feature type="domain" description="FAD/NAD(P)-binding" evidence="10">
    <location>
        <begin position="5"/>
        <end position="287"/>
    </location>
</feature>
<evidence type="ECO:0000256" key="9">
    <source>
        <dbReference type="HAMAP-Rule" id="MF_01313"/>
    </source>
</evidence>
<protein>
    <recommendedName>
        <fullName evidence="9">Nitric oxide reductase FlRd-NAD(+) reductase</fullName>
        <ecNumber evidence="9">1.18.1.-</ecNumber>
    </recommendedName>
    <alternativeName>
        <fullName evidence="9">Flavorubredoxin reductase</fullName>
        <shortName evidence="9">FlRd-reductase</shortName>
        <shortName evidence="9">FlavoRb reductase</shortName>
    </alternativeName>
</protein>
<evidence type="ECO:0000313" key="12">
    <source>
        <dbReference type="EMBL" id="EHD00547.1"/>
    </source>
</evidence>
<keyword evidence="8 9" id="KW-0520">NAD</keyword>
<gene>
    <name evidence="9" type="primary">norW</name>
    <name evidence="9" type="synonym">flrR</name>
    <name evidence="12" type="ORF">LTSEWAN_4356</name>
</gene>
<dbReference type="PRINTS" id="PR00368">
    <property type="entry name" value="FADPNR"/>
</dbReference>
<comment type="cofactor">
    <cofactor evidence="1 9">
        <name>FAD</name>
        <dbReference type="ChEBI" id="CHEBI:57692"/>
    </cofactor>
</comment>
<evidence type="ECO:0000256" key="7">
    <source>
        <dbReference type="ARBA" id="ARBA00023002"/>
    </source>
</evidence>
<dbReference type="SUPFAM" id="SSF51905">
    <property type="entry name" value="FAD/NAD(P)-binding domain"/>
    <property type="match status" value="1"/>
</dbReference>
<dbReference type="Gene3D" id="3.50.50.60">
    <property type="entry name" value="FAD/NAD(P)-binding domain"/>
    <property type="match status" value="2"/>
</dbReference>
<evidence type="ECO:0000259" key="11">
    <source>
        <dbReference type="Pfam" id="PF18113"/>
    </source>
</evidence>
<dbReference type="EC" id="1.18.1.-" evidence="9"/>
<dbReference type="PRINTS" id="PR00411">
    <property type="entry name" value="PNDRDTASEI"/>
</dbReference>
<evidence type="ECO:0000313" key="13">
    <source>
        <dbReference type="Proteomes" id="UP000003536"/>
    </source>
</evidence>
<comment type="pathway">
    <text evidence="9">Nitrogen metabolism; nitric oxide reduction.</text>
</comment>
<evidence type="ECO:0000256" key="3">
    <source>
        <dbReference type="ARBA" id="ARBA00006442"/>
    </source>
</evidence>
<comment type="similarity">
    <text evidence="3 9">Belongs to the FAD-dependent oxidoreductase family.</text>
</comment>
<dbReference type="InterPro" id="IPR041364">
    <property type="entry name" value="Rbx-bd"/>
</dbReference>
<comment type="function">
    <text evidence="9">One of at least two accessory proteins for anaerobic nitric oxide (NO) reductase. Reduces the rubredoxin moiety of NO reductase.</text>
</comment>
<dbReference type="NCBIfam" id="NF003437">
    <property type="entry name" value="PRK04965.1"/>
    <property type="match status" value="1"/>
</dbReference>
<keyword evidence="5 9" id="KW-0285">Flavoprotein</keyword>
<dbReference type="PANTHER" id="PTHR43429:SF3">
    <property type="entry name" value="NITRITE REDUCTASE [NAD(P)H]"/>
    <property type="match status" value="1"/>
</dbReference>
<dbReference type="AlphaFoldDB" id="G5SFT5"/>
<evidence type="ECO:0000259" key="10">
    <source>
        <dbReference type="Pfam" id="PF07992"/>
    </source>
</evidence>